<feature type="compositionally biased region" description="Low complexity" evidence="6">
    <location>
        <begin position="1508"/>
        <end position="1518"/>
    </location>
</feature>
<proteinExistence type="inferred from homology"/>
<evidence type="ECO:0000256" key="4">
    <source>
        <dbReference type="ARBA" id="ARBA00022786"/>
    </source>
</evidence>
<keyword evidence="5" id="KW-0539">Nucleus</keyword>
<feature type="transmembrane region" description="Helical" evidence="7">
    <location>
        <begin position="2077"/>
        <end position="2103"/>
    </location>
</feature>
<dbReference type="InterPro" id="IPR033270">
    <property type="entry name" value="VPRBP/DCAF1"/>
</dbReference>
<evidence type="ECO:0000313" key="9">
    <source>
        <dbReference type="Proteomes" id="UP000078200"/>
    </source>
</evidence>
<dbReference type="GO" id="GO:0080008">
    <property type="term" value="C:Cul4-RING E3 ubiquitin ligase complex"/>
    <property type="evidence" value="ECO:0007669"/>
    <property type="project" value="TreeGrafter"/>
</dbReference>
<dbReference type="SUPFAM" id="SSF50978">
    <property type="entry name" value="WD40 repeat-like"/>
    <property type="match status" value="1"/>
</dbReference>
<evidence type="ECO:0000256" key="6">
    <source>
        <dbReference type="SAM" id="MobiDB-lite"/>
    </source>
</evidence>
<dbReference type="InterPro" id="IPR016024">
    <property type="entry name" value="ARM-type_fold"/>
</dbReference>
<evidence type="ECO:0000256" key="2">
    <source>
        <dbReference type="ARBA" id="ARBA00004906"/>
    </source>
</evidence>
<dbReference type="PANTHER" id="PTHR13129:SF4">
    <property type="entry name" value="DDB1- AND CUL4-ASSOCIATED FACTOR 1"/>
    <property type="match status" value="1"/>
</dbReference>
<dbReference type="VEuPathDB" id="VectorBase:GAUT024372"/>
<accession>A0A1A9V3C1</accession>
<evidence type="ECO:0000313" key="8">
    <source>
        <dbReference type="EnsemblMetazoa" id="GAUT024372-PA"/>
    </source>
</evidence>
<feature type="region of interest" description="Disordered" evidence="6">
    <location>
        <begin position="343"/>
        <end position="363"/>
    </location>
</feature>
<dbReference type="PANTHER" id="PTHR13129">
    <property type="entry name" value="VPRBP PROTEIN-RELATED"/>
    <property type="match status" value="1"/>
</dbReference>
<dbReference type="InterPro" id="IPR015943">
    <property type="entry name" value="WD40/YVTN_repeat-like_dom_sf"/>
</dbReference>
<dbReference type="PROSITE" id="PS50896">
    <property type="entry name" value="LISH"/>
    <property type="match status" value="1"/>
</dbReference>
<dbReference type="STRING" id="7395.A0A1A9V3C1"/>
<keyword evidence="7" id="KW-0472">Membrane</keyword>
<dbReference type="GO" id="GO:0005634">
    <property type="term" value="C:nucleus"/>
    <property type="evidence" value="ECO:0007669"/>
    <property type="project" value="UniProtKB-SubCell"/>
</dbReference>
<organism evidence="8 9">
    <name type="scientific">Glossina austeni</name>
    <name type="common">Savannah tsetse fly</name>
    <dbReference type="NCBI Taxonomy" id="7395"/>
    <lineage>
        <taxon>Eukaryota</taxon>
        <taxon>Metazoa</taxon>
        <taxon>Ecdysozoa</taxon>
        <taxon>Arthropoda</taxon>
        <taxon>Hexapoda</taxon>
        <taxon>Insecta</taxon>
        <taxon>Pterygota</taxon>
        <taxon>Neoptera</taxon>
        <taxon>Endopterygota</taxon>
        <taxon>Diptera</taxon>
        <taxon>Brachycera</taxon>
        <taxon>Muscomorpha</taxon>
        <taxon>Hippoboscoidea</taxon>
        <taxon>Glossinidae</taxon>
        <taxon>Glossina</taxon>
    </lineage>
</organism>
<dbReference type="Gene3D" id="1.25.10.10">
    <property type="entry name" value="Leucine-rich Repeat Variant"/>
    <property type="match status" value="1"/>
</dbReference>
<evidence type="ECO:0000256" key="7">
    <source>
        <dbReference type="SAM" id="Phobius"/>
    </source>
</evidence>
<dbReference type="SUPFAM" id="SSF48371">
    <property type="entry name" value="ARM repeat"/>
    <property type="match status" value="1"/>
</dbReference>
<feature type="region of interest" description="Disordered" evidence="6">
    <location>
        <begin position="1"/>
        <end position="101"/>
    </location>
</feature>
<reference evidence="8" key="1">
    <citation type="submission" date="2020-05" db="UniProtKB">
        <authorList>
            <consortium name="EnsemblMetazoa"/>
        </authorList>
    </citation>
    <scope>IDENTIFICATION</scope>
    <source>
        <strain evidence="8">TTRI</strain>
    </source>
</reference>
<feature type="compositionally biased region" description="Low complexity" evidence="6">
    <location>
        <begin position="1576"/>
        <end position="1585"/>
    </location>
</feature>
<feature type="region of interest" description="Disordered" evidence="6">
    <location>
        <begin position="1551"/>
        <end position="1599"/>
    </location>
</feature>
<comment type="subcellular location">
    <subcellularLocation>
        <location evidence="1">Nucleus</location>
    </subcellularLocation>
</comment>
<keyword evidence="4" id="KW-0833">Ubl conjugation pathway</keyword>
<dbReference type="SMART" id="SM00667">
    <property type="entry name" value="LisH"/>
    <property type="match status" value="1"/>
</dbReference>
<feature type="compositionally biased region" description="Polar residues" evidence="6">
    <location>
        <begin position="343"/>
        <end position="362"/>
    </location>
</feature>
<dbReference type="Proteomes" id="UP000078200">
    <property type="component" value="Unassembled WGS sequence"/>
</dbReference>
<dbReference type="InterPro" id="IPR011989">
    <property type="entry name" value="ARM-like"/>
</dbReference>
<dbReference type="EnsemblMetazoa" id="GAUT024372-RA">
    <property type="protein sequence ID" value="GAUT024372-PA"/>
    <property type="gene ID" value="GAUT024372"/>
</dbReference>
<evidence type="ECO:0000256" key="5">
    <source>
        <dbReference type="ARBA" id="ARBA00023242"/>
    </source>
</evidence>
<name>A0A1A9V3C1_GLOAU</name>
<evidence type="ECO:0000256" key="3">
    <source>
        <dbReference type="ARBA" id="ARBA00008845"/>
    </source>
</evidence>
<dbReference type="InterPro" id="IPR006594">
    <property type="entry name" value="LisH"/>
</dbReference>
<dbReference type="Gene3D" id="2.130.10.10">
    <property type="entry name" value="YVTN repeat-like/Quinoprotein amine dehydrogenase"/>
    <property type="match status" value="1"/>
</dbReference>
<evidence type="ECO:0000256" key="1">
    <source>
        <dbReference type="ARBA" id="ARBA00004123"/>
    </source>
</evidence>
<keyword evidence="9" id="KW-1185">Reference proteome</keyword>
<feature type="compositionally biased region" description="Acidic residues" evidence="6">
    <location>
        <begin position="1"/>
        <end position="16"/>
    </location>
</feature>
<dbReference type="InterPro" id="IPR036322">
    <property type="entry name" value="WD40_repeat_dom_sf"/>
</dbReference>
<dbReference type="GO" id="GO:0016567">
    <property type="term" value="P:protein ubiquitination"/>
    <property type="evidence" value="ECO:0007669"/>
    <property type="project" value="UniProtKB-UniPathway"/>
</dbReference>
<keyword evidence="7" id="KW-0812">Transmembrane</keyword>
<sequence>MTDQMEEELESQEEQIEQSSGQMAVADQTPPPDQRLETQQANQSDENMEIDIFEQPTSSVQAQLDDEEPVGPPQQPSQANVDEDPEANEQSSDSLDTFRGFDEMDSNLENKDMSQVLQYWESKHTQSGFDPVPILKRLAEIFEKETEIYMQNDPDPFDERHPYRTDPSCQFGFLLKQLFRKDHFMKKLVNDYLRDNYFTRQSIQKSSLELNILALRLILVIMPGLETSAVFQVEFDNLIHRIYNWAEDSIEPLQSYATGLLAAAMEVTDIAVTFRELNTRLVPKMIKRLHMLQAVYKSCTRDLINHVIPSIGNCITALNIINNSTDCETAAVHLERVLPSWMTGSAPQSPLQMEESPTTSKATEGANNAALDVLANNSNMSTLLENSRETLPSARIYKKMYIAIHPPTAETSQMLILRYLTTMGEYQEFLGLFLEHNAIQLIFGYIENLDSRDTCLAFEALKYLASLLCHKKFALEFISHGGLELLLKVPRPSIAATGVSITLYYLAYTEDAMERICTMPKSIITQLVKYALWILGHSYDSGKCHATMFFGLSFQFKIILDEFDAQDGLRKLYNVISVLKILNPSSNEEDGNNDLNEDVESASRQIVRHVCVALKRYMESHLFHKYNSFMRQQFPSSAEFNQNITKAAKANLEQISDQIRTLQENTSVRAHWAPVDQLLKLGGITLLLKIIAFSYEWNNGGRSETVRSALDVLSICCVIPRVYLAYCGILELPDHGTTTGVFSILGAAAGDIVPDADVQKSALAVLCHCVCSPIARASRYIKDPITLMKCLGSSKKNKQSNRYSEELVEKVWESVCSNNGIIVLLSLMQIKTPITDADCIRGMACRALAGLARSQRVRQIVGKLPLFASGQIQTLMRDPILQEKRAEHVIFQKYALELLEQVSGKTKPLSHQLDPSLANIHKANVIAQTKIQYNEQQLYQLIYDHLESKGLTQTAHMLQKEANLQLPSTTTKNFHQSPFDYKVMTVSSIGRSRLRSRMPDISQAINGAASTIAVNGPTSSENVNGNLSDDAAQNAITPIKLVRKTDKSMCNSIGPNSSHSSAINANSANCIPSSSQRSLQKQISVADVNNMVEVGSPPLSMGITLSTIVTEYLTNQHALCNNPMTTCPQFDLFTPHKCPDPKPNRVLGDNINITTRLFKAQAGFNTRRFDRRYVHSNFAPWHSIRSNDYNEIEFTSCHIVENTNLLLVGTHQGEAKVFNMNEGTELFSSRCHSYLIDSIQSNRKGDLVLTSSSWRSPLSVLWSISHNDFISKLQFNDEFYCEFSKLTQDKIIGTQSDCSIIYDVQTGQKVSTFKPVLGNQYTKNRATFCPADELVLSDGVLWDVKSGKEIHKFDKLNQSLSGIFHPNGLEIISNTEVWDLRTFHLLQTVPVLDQCYIKFSPMHVLYGISLEVENRNEFDDSNTYETSFKVLDAYDYSSISTIDVKRNIYDLSVSGNGSLIALVENQPSYDTKPETFVKIYAVGMKKHEHEEEVRGSCTNFQSSGGSGAENNRAAAGGEVSSNRTYETTAASSNGGVGVRAVLRPRAAGRVYDITRGGGDGGDGDIVSVSGHNSGRQQQLPQPQQQNHNRHAEQPPLIPLNNENASAYQRSRNSGSNINNISNRVAGLRAALEDDEEPESEEDNSDSDASTETMLIFFNFFFLILFTQSAILSAKNFEENYKFCINTSASRLKDEEKSKGEKSDLCEIVVTTLTIDEKENFSNTVCKAHGASAYSNDLYYYLKFNNGDMKGRGTHHDICNSINSLLLAWMPYHLVEQFYAQELDPKESYINYIAKGTDREQNKSELCHFRHSDIVNHISSNLFTCVVMVHEDNFYDLGDNINVLVEVQPLSYELRNVSFSSWINSTQSYKTLLGKTTLKNYSRDRKYIYGSLNYTYEEKLELNLSTIYGEDMLELPLFFEHKNLMLELDELGASGIDVKEKAFFGRKAEPRSIIDVNVIGQWSENHRKFKADIYEYYGSGIRRFKKELNDGDITFTRIENAEPVFEMPTENDLVESSVFAQKGKPMERIIAEEDTFKKENTSSTEYDSNDDGEELPAWVVDDEIADREDYDDESYSDLYPWFVLGILVVAGVILAIIIGIVHVCTKKEPRQKYKFTGMKTRKYTLN</sequence>
<feature type="region of interest" description="Disordered" evidence="6">
    <location>
        <begin position="1491"/>
        <end position="1521"/>
    </location>
</feature>
<comment type="pathway">
    <text evidence="2">Protein modification; protein ubiquitination.</text>
</comment>
<protein>
    <submittedName>
        <fullName evidence="8">Uncharacterized protein</fullName>
    </submittedName>
</protein>
<keyword evidence="7" id="KW-1133">Transmembrane helix</keyword>
<dbReference type="UniPathway" id="UPA00143"/>
<comment type="similarity">
    <text evidence="3">Belongs to the VPRBP/DCAF1 family.</text>
</comment>